<dbReference type="InterPro" id="IPR029035">
    <property type="entry name" value="DHS-like_NAD/FAD-binding_dom"/>
</dbReference>
<dbReference type="InterPro" id="IPR047213">
    <property type="entry name" value="TPP_PYR_PDC_IPDC-like"/>
</dbReference>
<comment type="cofactor">
    <cofactor evidence="11">
        <name>Mg(2+)</name>
        <dbReference type="ChEBI" id="CHEBI:18420"/>
    </cofactor>
    <text evidence="11">Binds 1 Mg(2+) per subunit.</text>
</comment>
<evidence type="ECO:0000259" key="13">
    <source>
        <dbReference type="Pfam" id="PF00205"/>
    </source>
</evidence>
<evidence type="ECO:0000256" key="12">
    <source>
        <dbReference type="RuleBase" id="RU362132"/>
    </source>
</evidence>
<dbReference type="PIRSF" id="PIRSF036565">
    <property type="entry name" value="Pyruvt_ip_decrb"/>
    <property type="match status" value="1"/>
</dbReference>
<dbReference type="GO" id="GO:0000287">
    <property type="term" value="F:magnesium ion binding"/>
    <property type="evidence" value="ECO:0007669"/>
    <property type="project" value="InterPro"/>
</dbReference>
<dbReference type="Pfam" id="PF02775">
    <property type="entry name" value="TPP_enzyme_C"/>
    <property type="match status" value="1"/>
</dbReference>
<feature type="binding site" evidence="11">
    <location>
        <position position="483"/>
    </location>
    <ligand>
        <name>Mg(2+)</name>
        <dbReference type="ChEBI" id="CHEBI:18420"/>
    </ligand>
</feature>
<sequence length="570" mass="63704">MSNTTKLAEYLFTRLRQLGVESIHGVPGDYNLELLDFVEPSGLQWIGNTNELNAGYAADGYAKIKGIAALITTFGVGELSAINAIAGAYTEFAPVIHIAGTPPRSTQESRALVHHTFNDGEYGRFSQINAHVTVAQASLWDPRTSAEQIDAVLQQCLIHHRPVYIQVPVDLVAVSLPAERLKTKIMVPESLPSRLEQIRTVVSKVLERILNAKRPIILADGEMRPLDIVHDVQAFVDATKWPTWTTPFGKGLLNETRPNFHGINRERFDAIKVQEFISKADLVLNFGPHHSSSNTYGFSNIPDTAITISFSRDGVRIGNDLFRDLPAKSVLSQLNDHVNLSKVKAYESYPDLPRDYSLSISDVPADNPITQDKLWNILATFLQRGDIVMGETGTPGYGVREMPLPPQTRMFTPVTWLSIGYMLPAAQGAALAQRELGVTYEPYRHARTILIIGDGSFQMTAQELSSIIRYDLNVVVFLINNDGYTIERCIHGRNQGYNNIASWRYLEAPKFFGADEDTYCASARTWGELDGVLKHLNESNRLRMVEVFVDREDAPQGVLRHYLKLQKDKE</sequence>
<dbReference type="GO" id="GO:0030976">
    <property type="term" value="F:thiamine pyrophosphate binding"/>
    <property type="evidence" value="ECO:0007669"/>
    <property type="project" value="InterPro"/>
</dbReference>
<dbReference type="SUPFAM" id="SSF52467">
    <property type="entry name" value="DHS-like NAD/FAD-binding domain"/>
    <property type="match status" value="1"/>
</dbReference>
<gene>
    <name evidence="16" type="ORF">N8I77_007153</name>
</gene>
<keyword evidence="9 12" id="KW-0786">Thiamine pyrophosphate</keyword>
<dbReference type="GO" id="GO:0004737">
    <property type="term" value="F:pyruvate decarboxylase activity"/>
    <property type="evidence" value="ECO:0007669"/>
    <property type="project" value="UniProtKB-EC"/>
</dbReference>
<evidence type="ECO:0000256" key="2">
    <source>
        <dbReference type="ARBA" id="ARBA00001964"/>
    </source>
</evidence>
<evidence type="ECO:0000256" key="9">
    <source>
        <dbReference type="ARBA" id="ARBA00023052"/>
    </source>
</evidence>
<dbReference type="InterPro" id="IPR047214">
    <property type="entry name" value="TPP_PDC_IPDC"/>
</dbReference>
<comment type="similarity">
    <text evidence="3 12">Belongs to the TPP enzyme family.</text>
</comment>
<evidence type="ECO:0000256" key="4">
    <source>
        <dbReference type="ARBA" id="ARBA00013202"/>
    </source>
</evidence>
<evidence type="ECO:0000259" key="15">
    <source>
        <dbReference type="Pfam" id="PF02776"/>
    </source>
</evidence>
<accession>A0AAD9SBG4</accession>
<evidence type="ECO:0000259" key="14">
    <source>
        <dbReference type="Pfam" id="PF02775"/>
    </source>
</evidence>
<dbReference type="PANTHER" id="PTHR43452:SF11">
    <property type="entry name" value="PYRUVATE DECARBOXYLASE"/>
    <property type="match status" value="1"/>
</dbReference>
<keyword evidence="7" id="KW-0210">Decarboxylase</keyword>
<feature type="binding site" evidence="11">
    <location>
        <position position="481"/>
    </location>
    <ligand>
        <name>Mg(2+)</name>
        <dbReference type="ChEBI" id="CHEBI:18420"/>
    </ligand>
</feature>
<dbReference type="FunFam" id="3.40.50.970:FF:000019">
    <property type="entry name" value="Pyruvate decarboxylase isozyme"/>
    <property type="match status" value="1"/>
</dbReference>
<dbReference type="EMBL" id="JAUJFL010000004">
    <property type="protein sequence ID" value="KAK2604205.1"/>
    <property type="molecule type" value="Genomic_DNA"/>
</dbReference>
<dbReference type="PANTHER" id="PTHR43452">
    <property type="entry name" value="PYRUVATE DECARBOXYLASE"/>
    <property type="match status" value="1"/>
</dbReference>
<feature type="domain" description="Thiamine pyrophosphate enzyme central" evidence="13">
    <location>
        <begin position="202"/>
        <end position="325"/>
    </location>
</feature>
<reference evidence="16" key="1">
    <citation type="submission" date="2023-06" db="EMBL/GenBank/DDBJ databases">
        <authorList>
            <person name="Noh H."/>
        </authorList>
    </citation>
    <scope>NUCLEOTIDE SEQUENCE</scope>
    <source>
        <strain evidence="16">DUCC20226</strain>
    </source>
</reference>
<dbReference type="InterPro" id="IPR012001">
    <property type="entry name" value="Thiamin_PyroP_enz_TPP-bd_dom"/>
</dbReference>
<comment type="catalytic activity">
    <reaction evidence="1">
        <text>a 2-oxocarboxylate + H(+) = an aldehyde + CO2</text>
        <dbReference type="Rhea" id="RHEA:11628"/>
        <dbReference type="ChEBI" id="CHEBI:15378"/>
        <dbReference type="ChEBI" id="CHEBI:16526"/>
        <dbReference type="ChEBI" id="CHEBI:17478"/>
        <dbReference type="ChEBI" id="CHEBI:35179"/>
        <dbReference type="EC" id="4.1.1.1"/>
    </reaction>
</comment>
<feature type="binding site" evidence="11">
    <location>
        <position position="454"/>
    </location>
    <ligand>
        <name>Mg(2+)</name>
        <dbReference type="ChEBI" id="CHEBI:18420"/>
    </ligand>
</feature>
<evidence type="ECO:0000313" key="16">
    <source>
        <dbReference type="EMBL" id="KAK2604205.1"/>
    </source>
</evidence>
<dbReference type="InterPro" id="IPR029061">
    <property type="entry name" value="THDP-binding"/>
</dbReference>
<keyword evidence="10" id="KW-0456">Lyase</keyword>
<dbReference type="GO" id="GO:0000949">
    <property type="term" value="P:aromatic amino acid family catabolic process to alcohol via Ehrlich pathway"/>
    <property type="evidence" value="ECO:0007669"/>
    <property type="project" value="TreeGrafter"/>
</dbReference>
<protein>
    <recommendedName>
        <fullName evidence="5">Pyruvate decarboxylase</fullName>
        <ecNumber evidence="4">4.1.1.1</ecNumber>
    </recommendedName>
</protein>
<dbReference type="Gene3D" id="3.40.50.1220">
    <property type="entry name" value="TPP-binding domain"/>
    <property type="match status" value="1"/>
</dbReference>
<name>A0AAD9SBG4_PHOAM</name>
<keyword evidence="6 11" id="KW-0479">Metal-binding</keyword>
<dbReference type="EC" id="4.1.1.1" evidence="4"/>
<dbReference type="GO" id="GO:0005829">
    <property type="term" value="C:cytosol"/>
    <property type="evidence" value="ECO:0007669"/>
    <property type="project" value="TreeGrafter"/>
</dbReference>
<dbReference type="CDD" id="cd07038">
    <property type="entry name" value="TPP_PYR_PDC_IPDC_like"/>
    <property type="match status" value="1"/>
</dbReference>
<organism evidence="16 17">
    <name type="scientific">Phomopsis amygdali</name>
    <name type="common">Fusicoccum amygdali</name>
    <dbReference type="NCBI Taxonomy" id="1214568"/>
    <lineage>
        <taxon>Eukaryota</taxon>
        <taxon>Fungi</taxon>
        <taxon>Dikarya</taxon>
        <taxon>Ascomycota</taxon>
        <taxon>Pezizomycotina</taxon>
        <taxon>Sordariomycetes</taxon>
        <taxon>Sordariomycetidae</taxon>
        <taxon>Diaporthales</taxon>
        <taxon>Diaporthaceae</taxon>
        <taxon>Diaporthe</taxon>
    </lineage>
</organism>
<feature type="domain" description="Thiamine pyrophosphate enzyme N-terminal TPP-binding" evidence="15">
    <location>
        <begin position="6"/>
        <end position="115"/>
    </location>
</feature>
<dbReference type="Pfam" id="PF02776">
    <property type="entry name" value="TPP_enzyme_N"/>
    <property type="match status" value="1"/>
</dbReference>
<comment type="cofactor">
    <cofactor evidence="2">
        <name>thiamine diphosphate</name>
        <dbReference type="ChEBI" id="CHEBI:58937"/>
    </cofactor>
</comment>
<dbReference type="Pfam" id="PF00205">
    <property type="entry name" value="TPP_enzyme_M"/>
    <property type="match status" value="1"/>
</dbReference>
<dbReference type="GO" id="GO:0005634">
    <property type="term" value="C:nucleus"/>
    <property type="evidence" value="ECO:0007669"/>
    <property type="project" value="TreeGrafter"/>
</dbReference>
<evidence type="ECO:0000256" key="5">
    <source>
        <dbReference type="ARBA" id="ARBA00014422"/>
    </source>
</evidence>
<dbReference type="CDD" id="cd02005">
    <property type="entry name" value="TPP_PDC_IPDC"/>
    <property type="match status" value="1"/>
</dbReference>
<evidence type="ECO:0000256" key="7">
    <source>
        <dbReference type="ARBA" id="ARBA00022793"/>
    </source>
</evidence>
<keyword evidence="8 11" id="KW-0460">Magnesium</keyword>
<dbReference type="Gene3D" id="3.40.50.970">
    <property type="match status" value="2"/>
</dbReference>
<dbReference type="InterPro" id="IPR011766">
    <property type="entry name" value="TPP_enzyme_TPP-bd"/>
</dbReference>
<dbReference type="SUPFAM" id="SSF52518">
    <property type="entry name" value="Thiamin diphosphate-binding fold (THDP-binding)"/>
    <property type="match status" value="2"/>
</dbReference>
<dbReference type="InterPro" id="IPR012110">
    <property type="entry name" value="PDC/IPDC-like"/>
</dbReference>
<evidence type="ECO:0000256" key="10">
    <source>
        <dbReference type="ARBA" id="ARBA00023239"/>
    </source>
</evidence>
<evidence type="ECO:0000256" key="11">
    <source>
        <dbReference type="PIRSR" id="PIRSR036565-2"/>
    </source>
</evidence>
<evidence type="ECO:0000256" key="1">
    <source>
        <dbReference type="ARBA" id="ARBA00001041"/>
    </source>
</evidence>
<dbReference type="Proteomes" id="UP001265746">
    <property type="component" value="Unassembled WGS sequence"/>
</dbReference>
<evidence type="ECO:0000313" key="17">
    <source>
        <dbReference type="Proteomes" id="UP001265746"/>
    </source>
</evidence>
<keyword evidence="17" id="KW-1185">Reference proteome</keyword>
<comment type="caution">
    <text evidence="16">The sequence shown here is derived from an EMBL/GenBank/DDBJ whole genome shotgun (WGS) entry which is preliminary data.</text>
</comment>
<dbReference type="AlphaFoldDB" id="A0AAD9SBG4"/>
<evidence type="ECO:0000256" key="3">
    <source>
        <dbReference type="ARBA" id="ARBA00007812"/>
    </source>
</evidence>
<dbReference type="InterPro" id="IPR012000">
    <property type="entry name" value="Thiamin_PyroP_enz_cen_dom"/>
</dbReference>
<dbReference type="FunFam" id="3.40.50.970:FF:000024">
    <property type="entry name" value="Pyruvate decarboxylase isozyme"/>
    <property type="match status" value="1"/>
</dbReference>
<feature type="domain" description="Thiamine pyrophosphate enzyme TPP-binding" evidence="14">
    <location>
        <begin position="403"/>
        <end position="488"/>
    </location>
</feature>
<evidence type="ECO:0000256" key="6">
    <source>
        <dbReference type="ARBA" id="ARBA00022723"/>
    </source>
</evidence>
<proteinExistence type="inferred from homology"/>
<evidence type="ECO:0000256" key="8">
    <source>
        <dbReference type="ARBA" id="ARBA00022842"/>
    </source>
</evidence>